<protein>
    <submittedName>
        <fullName evidence="1">Uncharacterized protein</fullName>
    </submittedName>
</protein>
<reference evidence="2" key="1">
    <citation type="journal article" date="2013" name="Science">
        <title>The Amborella genome and the evolution of flowering plants.</title>
        <authorList>
            <consortium name="Amborella Genome Project"/>
        </authorList>
    </citation>
    <scope>NUCLEOTIDE SEQUENCE [LARGE SCALE GENOMIC DNA]</scope>
</reference>
<sequence>MSDRLTHCRGVEYTAGACYYSTVAPEPPLLECLYRLPKQNVSRRCTARAHSYTAGALNTLSERPITLPECCGSRAYIVGAFFGTAGACRL</sequence>
<dbReference type="EMBL" id="KI394917">
    <property type="protein sequence ID" value="ERN00287.1"/>
    <property type="molecule type" value="Genomic_DNA"/>
</dbReference>
<accession>W1NSZ5</accession>
<dbReference type="Gramene" id="ERN00287">
    <property type="protein sequence ID" value="ERN00287"/>
    <property type="gene ID" value="AMTR_s00107p00034350"/>
</dbReference>
<dbReference type="AlphaFoldDB" id="W1NSZ5"/>
<name>W1NSZ5_AMBTC</name>
<dbReference type="HOGENOM" id="CLU_2443802_0_0_1"/>
<dbReference type="Proteomes" id="UP000017836">
    <property type="component" value="Unassembled WGS sequence"/>
</dbReference>
<gene>
    <name evidence="1" type="ORF">AMTR_s00107p00034350</name>
</gene>
<organism evidence="1 2">
    <name type="scientific">Amborella trichopoda</name>
    <dbReference type="NCBI Taxonomy" id="13333"/>
    <lineage>
        <taxon>Eukaryota</taxon>
        <taxon>Viridiplantae</taxon>
        <taxon>Streptophyta</taxon>
        <taxon>Embryophyta</taxon>
        <taxon>Tracheophyta</taxon>
        <taxon>Spermatophyta</taxon>
        <taxon>Magnoliopsida</taxon>
        <taxon>Amborellales</taxon>
        <taxon>Amborellaceae</taxon>
        <taxon>Amborella</taxon>
    </lineage>
</organism>
<evidence type="ECO:0000313" key="1">
    <source>
        <dbReference type="EMBL" id="ERN00287.1"/>
    </source>
</evidence>
<keyword evidence="2" id="KW-1185">Reference proteome</keyword>
<evidence type="ECO:0000313" key="2">
    <source>
        <dbReference type="Proteomes" id="UP000017836"/>
    </source>
</evidence>
<proteinExistence type="predicted"/>